<keyword evidence="5" id="KW-0472">Membrane</keyword>
<comment type="subcellular location">
    <subcellularLocation>
        <location evidence="1">Cell inner membrane</location>
    </subcellularLocation>
</comment>
<evidence type="ECO:0000256" key="1">
    <source>
        <dbReference type="ARBA" id="ARBA00004533"/>
    </source>
</evidence>
<keyword evidence="8" id="KW-1185">Reference proteome</keyword>
<dbReference type="GO" id="GO:0016746">
    <property type="term" value="F:acyltransferase activity"/>
    <property type="evidence" value="ECO:0007669"/>
    <property type="project" value="UniProtKB-KW"/>
</dbReference>
<evidence type="ECO:0008006" key="9">
    <source>
        <dbReference type="Google" id="ProtNLM"/>
    </source>
</evidence>
<evidence type="ECO:0000256" key="5">
    <source>
        <dbReference type="ARBA" id="ARBA00023136"/>
    </source>
</evidence>
<evidence type="ECO:0000313" key="7">
    <source>
        <dbReference type="EMBL" id="MCP1337953.1"/>
    </source>
</evidence>
<keyword evidence="2" id="KW-1003">Cell membrane</keyword>
<organism evidence="7 8">
    <name type="scientific">Futiania mangrovi</name>
    <dbReference type="NCBI Taxonomy" id="2959716"/>
    <lineage>
        <taxon>Bacteria</taxon>
        <taxon>Pseudomonadati</taxon>
        <taxon>Pseudomonadota</taxon>
        <taxon>Alphaproteobacteria</taxon>
        <taxon>Futianiales</taxon>
        <taxon>Futianiaceae</taxon>
        <taxon>Futiania</taxon>
    </lineage>
</organism>
<dbReference type="AlphaFoldDB" id="A0A9J6PGT1"/>
<dbReference type="InterPro" id="IPR004960">
    <property type="entry name" value="LipA_acyltrans"/>
</dbReference>
<evidence type="ECO:0000313" key="8">
    <source>
        <dbReference type="Proteomes" id="UP001055804"/>
    </source>
</evidence>
<proteinExistence type="predicted"/>
<dbReference type="PANTHER" id="PTHR30606:SF9">
    <property type="entry name" value="LIPID A BIOSYNTHESIS LAUROYLTRANSFERASE"/>
    <property type="match status" value="1"/>
</dbReference>
<sequence>MTQARADRTRITDEFEVPPHPSAHRRTALTRLRHRMEYAAAWTAHQVIGALPYDRAARGCGRLMAWLGPRLGAHRRALDTLALVWPDRPAAEREKIARGVWDNLGQVAADLAHLRALEEEPARVRVEGTDVLDRIAADSKGAIFVSAHLACWEAIRVAARRQGINPSMVYRAFNNPLVDAHTWRVLSGTGGGLFHKGHAGARGIFRHLRGGGSVLMLVDQRLNTGVEIDFFGRPVRAPGAAAELSLRLGIPMVPVRAIRLAPGHFRVCVEPPLTLAPGLDPRDPHAPAALVQQVHRRFEAWIAEHPDQWFWLHRRWTGNVLSSPGAPREGGSAAPATD</sequence>
<gene>
    <name evidence="7" type="ORF">NJQ99_16145</name>
</gene>
<dbReference type="GO" id="GO:0009247">
    <property type="term" value="P:glycolipid biosynthetic process"/>
    <property type="evidence" value="ECO:0007669"/>
    <property type="project" value="UniProtKB-ARBA"/>
</dbReference>
<dbReference type="EMBL" id="JAMZFT010000004">
    <property type="protein sequence ID" value="MCP1337953.1"/>
    <property type="molecule type" value="Genomic_DNA"/>
</dbReference>
<keyword evidence="3" id="KW-0997">Cell inner membrane</keyword>
<protein>
    <recommendedName>
        <fullName evidence="9">Lipid A biosynthesis lauroyl acyltransferase</fullName>
    </recommendedName>
</protein>
<dbReference type="RefSeq" id="WP_269333913.1">
    <property type="nucleotide sequence ID" value="NZ_JAMZFT010000004.1"/>
</dbReference>
<evidence type="ECO:0000256" key="4">
    <source>
        <dbReference type="ARBA" id="ARBA00022679"/>
    </source>
</evidence>
<evidence type="ECO:0000256" key="2">
    <source>
        <dbReference type="ARBA" id="ARBA00022475"/>
    </source>
</evidence>
<comment type="caution">
    <text evidence="7">The sequence shown here is derived from an EMBL/GenBank/DDBJ whole genome shotgun (WGS) entry which is preliminary data.</text>
</comment>
<name>A0A9J6PGT1_9PROT</name>
<dbReference type="Pfam" id="PF03279">
    <property type="entry name" value="Lip_A_acyltrans"/>
    <property type="match status" value="1"/>
</dbReference>
<dbReference type="CDD" id="cd07984">
    <property type="entry name" value="LPLAT_LABLAT-like"/>
    <property type="match status" value="1"/>
</dbReference>
<accession>A0A9J6PGT1</accession>
<dbReference type="Proteomes" id="UP001055804">
    <property type="component" value="Unassembled WGS sequence"/>
</dbReference>
<evidence type="ECO:0000256" key="3">
    <source>
        <dbReference type="ARBA" id="ARBA00022519"/>
    </source>
</evidence>
<evidence type="ECO:0000256" key="6">
    <source>
        <dbReference type="ARBA" id="ARBA00023315"/>
    </source>
</evidence>
<dbReference type="GO" id="GO:0005886">
    <property type="term" value="C:plasma membrane"/>
    <property type="evidence" value="ECO:0007669"/>
    <property type="project" value="UniProtKB-SubCell"/>
</dbReference>
<keyword evidence="4" id="KW-0808">Transferase</keyword>
<dbReference type="PANTHER" id="PTHR30606">
    <property type="entry name" value="LIPID A BIOSYNTHESIS LAUROYL ACYLTRANSFERASE"/>
    <property type="match status" value="1"/>
</dbReference>
<reference evidence="7" key="1">
    <citation type="submission" date="2022-06" db="EMBL/GenBank/DDBJ databases">
        <title>Isolation and Genomics of Futiania mangrovii gen. nov., sp. nov., a Rare and Metabolically-versatile member in the Class Alphaproteobacteria.</title>
        <authorList>
            <person name="Liu L."/>
            <person name="Huang W.-C."/>
            <person name="Pan J."/>
            <person name="Li J."/>
            <person name="Huang Y."/>
            <person name="Du H."/>
            <person name="Liu Y."/>
            <person name="Li M."/>
        </authorList>
    </citation>
    <scope>NUCLEOTIDE SEQUENCE</scope>
    <source>
        <strain evidence="7">FT118</strain>
    </source>
</reference>
<keyword evidence="6" id="KW-0012">Acyltransferase</keyword>